<dbReference type="Proteomes" id="UP000186601">
    <property type="component" value="Unassembled WGS sequence"/>
</dbReference>
<gene>
    <name evidence="2" type="ORF">PHLCEN_2v507</name>
</gene>
<name>A0A2R6S611_9APHY</name>
<protein>
    <submittedName>
        <fullName evidence="2">Uncharacterized protein</fullName>
    </submittedName>
</protein>
<feature type="region of interest" description="Disordered" evidence="1">
    <location>
        <begin position="1"/>
        <end position="38"/>
    </location>
</feature>
<dbReference type="EMBL" id="MLYV02000033">
    <property type="protein sequence ID" value="PSS37683.1"/>
    <property type="molecule type" value="Genomic_DNA"/>
</dbReference>
<organism evidence="2 3">
    <name type="scientific">Hermanssonia centrifuga</name>
    <dbReference type="NCBI Taxonomy" id="98765"/>
    <lineage>
        <taxon>Eukaryota</taxon>
        <taxon>Fungi</taxon>
        <taxon>Dikarya</taxon>
        <taxon>Basidiomycota</taxon>
        <taxon>Agaricomycotina</taxon>
        <taxon>Agaricomycetes</taxon>
        <taxon>Polyporales</taxon>
        <taxon>Meruliaceae</taxon>
        <taxon>Hermanssonia</taxon>
    </lineage>
</organism>
<accession>A0A2R6S611</accession>
<comment type="caution">
    <text evidence="2">The sequence shown here is derived from an EMBL/GenBank/DDBJ whole genome shotgun (WGS) entry which is preliminary data.</text>
</comment>
<reference evidence="2 3" key="1">
    <citation type="submission" date="2018-02" db="EMBL/GenBank/DDBJ databases">
        <title>Genome sequence of the basidiomycete white-rot fungus Phlebia centrifuga.</title>
        <authorList>
            <person name="Granchi Z."/>
            <person name="Peng M."/>
            <person name="de Vries R.P."/>
            <person name="Hilden K."/>
            <person name="Makela M.R."/>
            <person name="Grigoriev I."/>
            <person name="Riley R."/>
        </authorList>
    </citation>
    <scope>NUCLEOTIDE SEQUENCE [LARGE SCALE GENOMIC DNA]</scope>
    <source>
        <strain evidence="2 3">FBCC195</strain>
    </source>
</reference>
<evidence type="ECO:0000313" key="2">
    <source>
        <dbReference type="EMBL" id="PSS37683.1"/>
    </source>
</evidence>
<evidence type="ECO:0000256" key="1">
    <source>
        <dbReference type="SAM" id="MobiDB-lite"/>
    </source>
</evidence>
<feature type="region of interest" description="Disordered" evidence="1">
    <location>
        <begin position="90"/>
        <end position="113"/>
    </location>
</feature>
<keyword evidence="3" id="KW-1185">Reference proteome</keyword>
<proteinExistence type="predicted"/>
<feature type="compositionally biased region" description="Basic and acidic residues" evidence="1">
    <location>
        <begin position="10"/>
        <end position="28"/>
    </location>
</feature>
<dbReference type="AlphaFoldDB" id="A0A2R6S611"/>
<evidence type="ECO:0000313" key="3">
    <source>
        <dbReference type="Proteomes" id="UP000186601"/>
    </source>
</evidence>
<sequence length="113" mass="12797">MSRGMVTGVTDRDTRVGRYNDHHNDSRHSSHSFLVSRSSAHSMEHEEFVISSDAEEQEELQATTVEYWERASASMRANLASLKPIMTSANAEAKRSLHTTNVDRSPPRKRIKV</sequence>